<proteinExistence type="inferred from homology"/>
<comment type="caution">
    <text evidence="2">The sequence shown here is derived from an EMBL/GenBank/DDBJ whole genome shotgun (WGS) entry which is preliminary data.</text>
</comment>
<sequence>MPILISTTEARTRFAEITNKVQYLGEEFIVEKQGKPVVLITRAPKKKAVKKKDLSPGLKFLEELTTFHMKGGPKDLAKNHDKYTWE</sequence>
<comment type="similarity">
    <text evidence="1">Belongs to the phD/YefM antitoxin family.</text>
</comment>
<evidence type="ECO:0000313" key="3">
    <source>
        <dbReference type="Proteomes" id="UP000177967"/>
    </source>
</evidence>
<dbReference type="Gene3D" id="3.40.1620.10">
    <property type="entry name" value="YefM-like domain"/>
    <property type="match status" value="1"/>
</dbReference>
<dbReference type="Proteomes" id="UP000177967">
    <property type="component" value="Unassembled WGS sequence"/>
</dbReference>
<reference evidence="2 3" key="1">
    <citation type="journal article" date="2016" name="Nat. Commun.">
        <title>Thousands of microbial genomes shed light on interconnected biogeochemical processes in an aquifer system.</title>
        <authorList>
            <person name="Anantharaman K."/>
            <person name="Brown C.T."/>
            <person name="Hug L.A."/>
            <person name="Sharon I."/>
            <person name="Castelle C.J."/>
            <person name="Probst A.J."/>
            <person name="Thomas B.C."/>
            <person name="Singh A."/>
            <person name="Wilkins M.J."/>
            <person name="Karaoz U."/>
            <person name="Brodie E.L."/>
            <person name="Williams K.H."/>
            <person name="Hubbard S.S."/>
            <person name="Banfield J.F."/>
        </authorList>
    </citation>
    <scope>NUCLEOTIDE SEQUENCE [LARGE SCALE GENOMIC DNA]</scope>
</reference>
<protein>
    <recommendedName>
        <fullName evidence="4">Antitoxin</fullName>
    </recommendedName>
</protein>
<dbReference type="AlphaFoldDB" id="A0A1G1V3K6"/>
<evidence type="ECO:0008006" key="4">
    <source>
        <dbReference type="Google" id="ProtNLM"/>
    </source>
</evidence>
<dbReference type="SUPFAM" id="SSF143120">
    <property type="entry name" value="YefM-like"/>
    <property type="match status" value="1"/>
</dbReference>
<evidence type="ECO:0000256" key="1">
    <source>
        <dbReference type="ARBA" id="ARBA00009981"/>
    </source>
</evidence>
<dbReference type="InterPro" id="IPR036165">
    <property type="entry name" value="YefM-like_sf"/>
</dbReference>
<dbReference type="EMBL" id="MHBW01000003">
    <property type="protein sequence ID" value="OGY09958.1"/>
    <property type="molecule type" value="Genomic_DNA"/>
</dbReference>
<evidence type="ECO:0000313" key="2">
    <source>
        <dbReference type="EMBL" id="OGY09958.1"/>
    </source>
</evidence>
<organism evidence="2 3">
    <name type="scientific">Candidatus Blackburnbacteria bacterium RIFCSPHIGHO2_01_FULL_43_15b</name>
    <dbReference type="NCBI Taxonomy" id="1797513"/>
    <lineage>
        <taxon>Bacteria</taxon>
        <taxon>Candidatus Blackburniibacteriota</taxon>
    </lineage>
</organism>
<name>A0A1G1V3K6_9BACT</name>
<gene>
    <name evidence="2" type="ORF">A2782_04625</name>
</gene>
<accession>A0A1G1V3K6</accession>